<feature type="domain" description="Protein kinase" evidence="10">
    <location>
        <begin position="1"/>
        <end position="186"/>
    </location>
</feature>
<protein>
    <recommendedName>
        <fullName evidence="2">non-specific serine/threonine protein kinase</fullName>
        <ecNumber evidence="2">2.7.11.1</ecNumber>
    </recommendedName>
</protein>
<reference evidence="11" key="1">
    <citation type="journal article" date="2019" name="Nat. Commun.">
        <title>Genome-wide association mapping of date palm fruit traits.</title>
        <authorList>
            <person name="Hazzouri K.M."/>
            <person name="Gros-Balthazard M."/>
            <person name="Flowers J.M."/>
            <person name="Copetti D."/>
            <person name="Lemansour A."/>
            <person name="Lebrun M."/>
            <person name="Masmoudi K."/>
            <person name="Ferrand S."/>
            <person name="Dhar M.I."/>
            <person name="Fresquez Z.A."/>
            <person name="Rosas U."/>
            <person name="Zhang J."/>
            <person name="Talag J."/>
            <person name="Lee S."/>
            <person name="Kudrna D."/>
            <person name="Powell R.F."/>
            <person name="Leitch I.J."/>
            <person name="Krueger R.R."/>
            <person name="Wing R.A."/>
            <person name="Amiri K.M.A."/>
            <person name="Purugganan M.D."/>
        </authorList>
    </citation>
    <scope>NUCLEOTIDE SEQUENCE [LARGE SCALE GENOMIC DNA]</scope>
    <source>
        <strain evidence="11">cv. Khalas</strain>
    </source>
</reference>
<sequence>MLGIVYRDLKPENILICSNGHIMLSDFDLSLQPTSSPTLEAAAASADASDGTDHPSCLPDCLFRPRKPAPLPSPSRQFVAEPIAARSCSFVGTHGYVAPEVAAGHSHGSAVDWWAYGVLLYELFYGRTPFARPSNVATLRNIAKQPLAFSPTRGPVDSAARDLISGYYLVFEEDHIGSLRSQHADIVRAIPSSSLSTTPPSSPTIIDAVASGSSVSPGSSTKQECCYCKLPI</sequence>
<dbReference type="AlphaFoldDB" id="A0A8B9AE17"/>
<evidence type="ECO:0000256" key="6">
    <source>
        <dbReference type="ARBA" id="ARBA00022777"/>
    </source>
</evidence>
<dbReference type="PANTHER" id="PTHR45637">
    <property type="entry name" value="FLIPPASE KINASE 1-RELATED"/>
    <property type="match status" value="1"/>
</dbReference>
<keyword evidence="5" id="KW-0547">Nucleotide-binding</keyword>
<evidence type="ECO:0000256" key="2">
    <source>
        <dbReference type="ARBA" id="ARBA00012513"/>
    </source>
</evidence>
<evidence type="ECO:0000256" key="5">
    <source>
        <dbReference type="ARBA" id="ARBA00022741"/>
    </source>
</evidence>
<dbReference type="GeneID" id="120111597"/>
<comment type="similarity">
    <text evidence="1">Belongs to the protein kinase superfamily. AGC Ser/Thr protein kinase family.</text>
</comment>
<dbReference type="InterPro" id="IPR011009">
    <property type="entry name" value="Kinase-like_dom_sf"/>
</dbReference>
<dbReference type="SMART" id="SM00220">
    <property type="entry name" value="S_TKc"/>
    <property type="match status" value="1"/>
</dbReference>
<evidence type="ECO:0000256" key="1">
    <source>
        <dbReference type="ARBA" id="ARBA00009903"/>
    </source>
</evidence>
<comment type="catalytic activity">
    <reaction evidence="9">
        <text>L-seryl-[protein] + ATP = O-phospho-L-seryl-[protein] + ADP + H(+)</text>
        <dbReference type="Rhea" id="RHEA:17989"/>
        <dbReference type="Rhea" id="RHEA-COMP:9863"/>
        <dbReference type="Rhea" id="RHEA-COMP:11604"/>
        <dbReference type="ChEBI" id="CHEBI:15378"/>
        <dbReference type="ChEBI" id="CHEBI:29999"/>
        <dbReference type="ChEBI" id="CHEBI:30616"/>
        <dbReference type="ChEBI" id="CHEBI:83421"/>
        <dbReference type="ChEBI" id="CHEBI:456216"/>
        <dbReference type="EC" id="2.7.11.1"/>
    </reaction>
</comment>
<keyword evidence="3" id="KW-0723">Serine/threonine-protein kinase</keyword>
<evidence type="ECO:0000259" key="10">
    <source>
        <dbReference type="PROSITE" id="PS50011"/>
    </source>
</evidence>
<dbReference type="GO" id="GO:0005524">
    <property type="term" value="F:ATP binding"/>
    <property type="evidence" value="ECO:0007669"/>
    <property type="project" value="UniProtKB-KW"/>
</dbReference>
<keyword evidence="7" id="KW-0067">ATP-binding</keyword>
<dbReference type="InterPro" id="IPR000719">
    <property type="entry name" value="Prot_kinase_dom"/>
</dbReference>
<evidence type="ECO:0000313" key="11">
    <source>
        <dbReference type="Proteomes" id="UP000228380"/>
    </source>
</evidence>
<dbReference type="RefSeq" id="XP_038984961.1">
    <property type="nucleotide sequence ID" value="XM_039129033.1"/>
</dbReference>
<comment type="catalytic activity">
    <reaction evidence="8">
        <text>L-threonyl-[protein] + ATP = O-phospho-L-threonyl-[protein] + ADP + H(+)</text>
        <dbReference type="Rhea" id="RHEA:46608"/>
        <dbReference type="Rhea" id="RHEA-COMP:11060"/>
        <dbReference type="Rhea" id="RHEA-COMP:11605"/>
        <dbReference type="ChEBI" id="CHEBI:15378"/>
        <dbReference type="ChEBI" id="CHEBI:30013"/>
        <dbReference type="ChEBI" id="CHEBI:30616"/>
        <dbReference type="ChEBI" id="CHEBI:61977"/>
        <dbReference type="ChEBI" id="CHEBI:456216"/>
        <dbReference type="EC" id="2.7.11.1"/>
    </reaction>
</comment>
<dbReference type="PROSITE" id="PS00108">
    <property type="entry name" value="PROTEIN_KINASE_ST"/>
    <property type="match status" value="1"/>
</dbReference>
<dbReference type="GO" id="GO:0004674">
    <property type="term" value="F:protein serine/threonine kinase activity"/>
    <property type="evidence" value="ECO:0007669"/>
    <property type="project" value="UniProtKB-KW"/>
</dbReference>
<keyword evidence="11" id="KW-1185">Reference proteome</keyword>
<dbReference type="SUPFAM" id="SSF56112">
    <property type="entry name" value="Protein kinase-like (PK-like)"/>
    <property type="match status" value="1"/>
</dbReference>
<evidence type="ECO:0000256" key="9">
    <source>
        <dbReference type="ARBA" id="ARBA00048679"/>
    </source>
</evidence>
<reference evidence="12" key="2">
    <citation type="submission" date="2025-08" db="UniProtKB">
        <authorList>
            <consortium name="RefSeq"/>
        </authorList>
    </citation>
    <scope>IDENTIFICATION</scope>
    <source>
        <tissue evidence="12">Young leaves</tissue>
    </source>
</reference>
<evidence type="ECO:0000256" key="3">
    <source>
        <dbReference type="ARBA" id="ARBA00022527"/>
    </source>
</evidence>
<dbReference type="PROSITE" id="PS50011">
    <property type="entry name" value="PROTEIN_KINASE_DOM"/>
    <property type="match status" value="1"/>
</dbReference>
<evidence type="ECO:0000256" key="4">
    <source>
        <dbReference type="ARBA" id="ARBA00022679"/>
    </source>
</evidence>
<dbReference type="EC" id="2.7.11.1" evidence="2"/>
<evidence type="ECO:0000313" key="12">
    <source>
        <dbReference type="RefSeq" id="XP_038984961.1"/>
    </source>
</evidence>
<accession>A0A8B9AE17</accession>
<dbReference type="Pfam" id="PF00069">
    <property type="entry name" value="Pkinase"/>
    <property type="match status" value="2"/>
</dbReference>
<dbReference type="Proteomes" id="UP000228380">
    <property type="component" value="Chromosome 1"/>
</dbReference>
<dbReference type="InterPro" id="IPR008271">
    <property type="entry name" value="Ser/Thr_kinase_AS"/>
</dbReference>
<organism evidence="11 12">
    <name type="scientific">Phoenix dactylifera</name>
    <name type="common">Date palm</name>
    <dbReference type="NCBI Taxonomy" id="42345"/>
    <lineage>
        <taxon>Eukaryota</taxon>
        <taxon>Viridiplantae</taxon>
        <taxon>Streptophyta</taxon>
        <taxon>Embryophyta</taxon>
        <taxon>Tracheophyta</taxon>
        <taxon>Spermatophyta</taxon>
        <taxon>Magnoliopsida</taxon>
        <taxon>Liliopsida</taxon>
        <taxon>Arecaceae</taxon>
        <taxon>Coryphoideae</taxon>
        <taxon>Phoeniceae</taxon>
        <taxon>Phoenix</taxon>
    </lineage>
</organism>
<keyword evidence="6" id="KW-0418">Kinase</keyword>
<name>A0A8B9AE17_PHODC</name>
<evidence type="ECO:0000256" key="7">
    <source>
        <dbReference type="ARBA" id="ARBA00022840"/>
    </source>
</evidence>
<proteinExistence type="inferred from homology"/>
<evidence type="ECO:0000256" key="8">
    <source>
        <dbReference type="ARBA" id="ARBA00047899"/>
    </source>
</evidence>
<keyword evidence="4" id="KW-0808">Transferase</keyword>
<dbReference type="KEGG" id="pda:120111597"/>
<gene>
    <name evidence="12" type="primary">LOC120111597</name>
</gene>
<dbReference type="Gene3D" id="1.10.510.10">
    <property type="entry name" value="Transferase(Phosphotransferase) domain 1"/>
    <property type="match status" value="2"/>
</dbReference>
<dbReference type="OrthoDB" id="782100at2759"/>